<evidence type="ECO:0000313" key="2">
    <source>
        <dbReference type="Proteomes" id="UP000233100"/>
    </source>
</evidence>
<reference evidence="1 2" key="1">
    <citation type="submission" date="2013-03" db="EMBL/GenBank/DDBJ databases">
        <authorList>
            <person name="Warren W."/>
            <person name="Wilson R.K."/>
        </authorList>
    </citation>
    <scope>NUCLEOTIDE SEQUENCE</scope>
</reference>
<organism evidence="1 2">
    <name type="scientific">Macaca fascicularis</name>
    <name type="common">Crab-eating macaque</name>
    <name type="synonym">Cynomolgus monkey</name>
    <dbReference type="NCBI Taxonomy" id="9541"/>
    <lineage>
        <taxon>Eukaryota</taxon>
        <taxon>Metazoa</taxon>
        <taxon>Chordata</taxon>
        <taxon>Craniata</taxon>
        <taxon>Vertebrata</taxon>
        <taxon>Euteleostomi</taxon>
        <taxon>Mammalia</taxon>
        <taxon>Eutheria</taxon>
        <taxon>Euarchontoglires</taxon>
        <taxon>Primates</taxon>
        <taxon>Haplorrhini</taxon>
        <taxon>Catarrhini</taxon>
        <taxon>Cercopithecidae</taxon>
        <taxon>Cercopithecinae</taxon>
        <taxon>Macaca</taxon>
    </lineage>
</organism>
<protein>
    <submittedName>
        <fullName evidence="1">Uncharacterized protein</fullName>
    </submittedName>
</protein>
<dbReference type="AlphaFoldDB" id="A0A7N9D6M7"/>
<dbReference type="Ensembl" id="ENSMFAT00000074573.1">
    <property type="protein sequence ID" value="ENSMFAP00000059517.1"/>
    <property type="gene ID" value="ENSMFAG00000063718.1"/>
</dbReference>
<accession>A0A7N9D6M7</accession>
<reference evidence="1" key="3">
    <citation type="submission" date="2025-09" db="UniProtKB">
        <authorList>
            <consortium name="Ensembl"/>
        </authorList>
    </citation>
    <scope>IDENTIFICATION</scope>
</reference>
<evidence type="ECO:0000313" key="1">
    <source>
        <dbReference type="Ensembl" id="ENSMFAP00000059517.1"/>
    </source>
</evidence>
<dbReference type="GeneTree" id="ENSGT01030000239935"/>
<dbReference type="Proteomes" id="UP000233100">
    <property type="component" value="Chromosome X"/>
</dbReference>
<reference evidence="1" key="2">
    <citation type="submission" date="2025-08" db="UniProtKB">
        <authorList>
            <consortium name="Ensembl"/>
        </authorList>
    </citation>
    <scope>IDENTIFICATION</scope>
</reference>
<name>A0A7N9D6M7_MACFA</name>
<sequence length="65" mass="7533">CWRDDLGYLLRQNYLQYLGLCLFQRNGSGIHVQNVQVCYIGIHMPWWFAAPINPSSTINDTKTTT</sequence>
<proteinExistence type="predicted"/>
<keyword evidence="2" id="KW-1185">Reference proteome</keyword>